<dbReference type="RefSeq" id="WP_087136483.1">
    <property type="nucleotide sequence ID" value="NZ_FUKR01000023.1"/>
</dbReference>
<dbReference type="GO" id="GO:0003677">
    <property type="term" value="F:DNA binding"/>
    <property type="evidence" value="ECO:0007669"/>
    <property type="project" value="UniProtKB-KW"/>
</dbReference>
<dbReference type="GO" id="GO:0003700">
    <property type="term" value="F:DNA-binding transcription factor activity"/>
    <property type="evidence" value="ECO:0007669"/>
    <property type="project" value="InterPro"/>
</dbReference>
<organism evidence="5 6">
    <name type="scientific">Mycetocola reblochoni REB411</name>
    <dbReference type="NCBI Taxonomy" id="1255698"/>
    <lineage>
        <taxon>Bacteria</taxon>
        <taxon>Bacillati</taxon>
        <taxon>Actinomycetota</taxon>
        <taxon>Actinomycetes</taxon>
        <taxon>Micrococcales</taxon>
        <taxon>Microbacteriaceae</taxon>
        <taxon>Mycetocola</taxon>
    </lineage>
</organism>
<evidence type="ECO:0000256" key="3">
    <source>
        <dbReference type="ARBA" id="ARBA00023163"/>
    </source>
</evidence>
<dbReference type="OrthoDB" id="3237509at2"/>
<dbReference type="PANTHER" id="PTHR42756:SF1">
    <property type="entry name" value="TRANSCRIPTIONAL REPRESSOR OF EMRAB OPERON"/>
    <property type="match status" value="1"/>
</dbReference>
<dbReference type="AlphaFoldDB" id="A0A1R4J035"/>
<feature type="domain" description="HTH marR-type" evidence="4">
    <location>
        <begin position="26"/>
        <end position="161"/>
    </location>
</feature>
<reference evidence="6" key="1">
    <citation type="submission" date="2017-02" db="EMBL/GenBank/DDBJ databases">
        <authorList>
            <person name="Dridi B."/>
        </authorList>
    </citation>
    <scope>NUCLEOTIDE SEQUENCE [LARGE SCALE GENOMIC DNA]</scope>
    <source>
        <strain evidence="6">EB411</strain>
    </source>
</reference>
<dbReference type="Proteomes" id="UP000196778">
    <property type="component" value="Unassembled WGS sequence"/>
</dbReference>
<dbReference type="SUPFAM" id="SSF46785">
    <property type="entry name" value="Winged helix' DNA-binding domain"/>
    <property type="match status" value="1"/>
</dbReference>
<evidence type="ECO:0000313" key="6">
    <source>
        <dbReference type="Proteomes" id="UP000196778"/>
    </source>
</evidence>
<dbReference type="SMART" id="SM00347">
    <property type="entry name" value="HTH_MARR"/>
    <property type="match status" value="1"/>
</dbReference>
<dbReference type="EMBL" id="FUKR01000023">
    <property type="protein sequence ID" value="SJN25003.1"/>
    <property type="molecule type" value="Genomic_DNA"/>
</dbReference>
<dbReference type="InterPro" id="IPR036388">
    <property type="entry name" value="WH-like_DNA-bd_sf"/>
</dbReference>
<evidence type="ECO:0000259" key="4">
    <source>
        <dbReference type="PROSITE" id="PS50995"/>
    </source>
</evidence>
<gene>
    <name evidence="5" type="ORF">FM119_04455</name>
</gene>
<keyword evidence="1" id="KW-0805">Transcription regulation</keyword>
<evidence type="ECO:0000313" key="5">
    <source>
        <dbReference type="EMBL" id="SJN25003.1"/>
    </source>
</evidence>
<evidence type="ECO:0000256" key="1">
    <source>
        <dbReference type="ARBA" id="ARBA00023015"/>
    </source>
</evidence>
<dbReference type="Pfam" id="PF12802">
    <property type="entry name" value="MarR_2"/>
    <property type="match status" value="1"/>
</dbReference>
<accession>A0A1R4J035</accession>
<dbReference type="PANTHER" id="PTHR42756">
    <property type="entry name" value="TRANSCRIPTIONAL REGULATOR, MARR"/>
    <property type="match status" value="1"/>
</dbReference>
<protein>
    <submittedName>
        <fullName evidence="5">Transcriptional regulator, MarR family</fullName>
    </submittedName>
</protein>
<dbReference type="InterPro" id="IPR000835">
    <property type="entry name" value="HTH_MarR-typ"/>
</dbReference>
<dbReference type="Gene3D" id="1.10.10.10">
    <property type="entry name" value="Winged helix-like DNA-binding domain superfamily/Winged helix DNA-binding domain"/>
    <property type="match status" value="1"/>
</dbReference>
<proteinExistence type="predicted"/>
<dbReference type="PROSITE" id="PS50995">
    <property type="entry name" value="HTH_MARR_2"/>
    <property type="match status" value="1"/>
</dbReference>
<keyword evidence="3" id="KW-0804">Transcription</keyword>
<evidence type="ECO:0000256" key="2">
    <source>
        <dbReference type="ARBA" id="ARBA00023125"/>
    </source>
</evidence>
<name>A0A1R4J035_9MICO</name>
<keyword evidence="2" id="KW-0238">DNA-binding</keyword>
<sequence>MRENEDEVDRIVDAWQAERPDLDFAPLQVLSRVKRLAKHLDGARRRAFATAELEAWEFDVLAALRRAGSPYELGPKALLTQTLVSSGTMTNRIDRLSERGLVDRRADPSDGRSVLVQMTAEGLDRVDRAITELTAAEHLLLGGLTGAEGKRLGDLLRKLAVSFDSPAP</sequence>
<dbReference type="PRINTS" id="PR00598">
    <property type="entry name" value="HTHMARR"/>
</dbReference>
<keyword evidence="6" id="KW-1185">Reference proteome</keyword>
<dbReference type="InterPro" id="IPR036390">
    <property type="entry name" value="WH_DNA-bd_sf"/>
</dbReference>